<sequence>MPVSTFLIPSRDGIQEGAPNMPSAFYWTQKDVARWIEELGYPQYKIGSEINLSGRLSRDFLNQTSPV</sequence>
<dbReference type="AlphaFoldDB" id="E4WXS1"/>
<dbReference type="SUPFAM" id="SSF47769">
    <property type="entry name" value="SAM/Pointed domain"/>
    <property type="match status" value="1"/>
</dbReference>
<gene>
    <name evidence="2" type="ORF">GSOID_T00011713001</name>
    <name evidence="3" type="ORF">GSOID_T00019882001</name>
</gene>
<organism evidence="2">
    <name type="scientific">Oikopleura dioica</name>
    <name type="common">Tunicate</name>
    <dbReference type="NCBI Taxonomy" id="34765"/>
    <lineage>
        <taxon>Eukaryota</taxon>
        <taxon>Metazoa</taxon>
        <taxon>Chordata</taxon>
        <taxon>Tunicata</taxon>
        <taxon>Appendicularia</taxon>
        <taxon>Copelata</taxon>
        <taxon>Oikopleuridae</taxon>
        <taxon>Oikopleura</taxon>
    </lineage>
</organism>
<dbReference type="EMBL" id="FN655497">
    <property type="protein sequence ID" value="CBY39329.1"/>
    <property type="molecule type" value="Genomic_DNA"/>
</dbReference>
<reference evidence="2" key="1">
    <citation type="journal article" date="2010" name="Science">
        <title>Plasticity of animal genome architecture unmasked by rapid evolution of a pelagic tunicate.</title>
        <authorList>
            <person name="Denoeud F."/>
            <person name="Henriet S."/>
            <person name="Mungpakdee S."/>
            <person name="Aury J.M."/>
            <person name="Da Silva C."/>
            <person name="Brinkmann H."/>
            <person name="Mikhaleva J."/>
            <person name="Olsen L.C."/>
            <person name="Jubin C."/>
            <person name="Canestro C."/>
            <person name="Bouquet J.M."/>
            <person name="Danks G."/>
            <person name="Poulain J."/>
            <person name="Campsteijn C."/>
            <person name="Adamski M."/>
            <person name="Cross I."/>
            <person name="Yadetie F."/>
            <person name="Muffato M."/>
            <person name="Louis A."/>
            <person name="Butcher S."/>
            <person name="Tsagkogeorga G."/>
            <person name="Konrad A."/>
            <person name="Singh S."/>
            <person name="Jensen M.F."/>
            <person name="Cong E.H."/>
            <person name="Eikeseth-Otteraa H."/>
            <person name="Noel B."/>
            <person name="Anthouard V."/>
            <person name="Porcel B.M."/>
            <person name="Kachouri-Lafond R."/>
            <person name="Nishino A."/>
            <person name="Ugolini M."/>
            <person name="Chourrout P."/>
            <person name="Nishida H."/>
            <person name="Aasland R."/>
            <person name="Huzurbazar S."/>
            <person name="Westhof E."/>
            <person name="Delsuc F."/>
            <person name="Lehrach H."/>
            <person name="Reinhardt R."/>
            <person name="Weissenbach J."/>
            <person name="Roy S.W."/>
            <person name="Artiguenave F."/>
            <person name="Postlethwait J.H."/>
            <person name="Manak J.R."/>
            <person name="Thompson E.M."/>
            <person name="Jaillon O."/>
            <person name="Du Pasquier L."/>
            <person name="Boudinot P."/>
            <person name="Liberles D.A."/>
            <person name="Volff J.N."/>
            <person name="Philippe H."/>
            <person name="Lenhard B."/>
            <person name="Roest Crollius H."/>
            <person name="Wincker P."/>
            <person name="Chourrout D."/>
        </authorList>
    </citation>
    <scope>NUCLEOTIDE SEQUENCE [LARGE SCALE GENOMIC DNA]</scope>
</reference>
<feature type="domain" description="SAM" evidence="1">
    <location>
        <begin position="27"/>
        <end position="67"/>
    </location>
</feature>
<evidence type="ECO:0000259" key="1">
    <source>
        <dbReference type="PROSITE" id="PS50105"/>
    </source>
</evidence>
<evidence type="ECO:0000313" key="3">
    <source>
        <dbReference type="EMBL" id="CBY39329.1"/>
    </source>
</evidence>
<protein>
    <recommendedName>
        <fullName evidence="1">SAM domain-containing protein</fullName>
    </recommendedName>
</protein>
<dbReference type="OrthoDB" id="6133291at2759"/>
<keyword evidence="4" id="KW-1185">Reference proteome</keyword>
<dbReference type="PROSITE" id="PS50105">
    <property type="entry name" value="SAM_DOMAIN"/>
    <property type="match status" value="1"/>
</dbReference>
<name>E4WXS1_OIKDI</name>
<dbReference type="Proteomes" id="UP000001307">
    <property type="component" value="Unassembled WGS sequence"/>
</dbReference>
<dbReference type="InterPro" id="IPR001660">
    <property type="entry name" value="SAM"/>
</dbReference>
<evidence type="ECO:0000313" key="2">
    <source>
        <dbReference type="EMBL" id="CBY22165.1"/>
    </source>
</evidence>
<evidence type="ECO:0000313" key="4">
    <source>
        <dbReference type="Proteomes" id="UP000001307"/>
    </source>
</evidence>
<dbReference type="Proteomes" id="UP000011014">
    <property type="component" value="Unassembled WGS sequence"/>
</dbReference>
<dbReference type="InterPro" id="IPR013761">
    <property type="entry name" value="SAM/pointed_sf"/>
</dbReference>
<proteinExistence type="predicted"/>
<dbReference type="InParanoid" id="E4WXS1"/>
<accession>E4WXS1</accession>
<dbReference type="EMBL" id="FN653018">
    <property type="protein sequence ID" value="CBY22165.1"/>
    <property type="molecule type" value="Genomic_DNA"/>
</dbReference>